<sequence>MLASSNGQSSEPEGRDASLLPPRGGLARFEHFTWGWFTLPMSTGGLALLLSPAVQPHTFPGLNAIGKVVYIIDLIFFTLTTVSITYRFLRYRGTFVASLTHPTESLFSATALLSIASIIAAISRYGIPTCGPWLIVAYRILFWIYFTVTFFSAVSHYTLLFTSPALKIEDMTPAWDLPIFPFMLSGTIAASGAQYQPPDQAVPMIVAGLTAQGLGFIISILMYASYMRRMVQFGFPDPTSRPAMFIAVGPPAFTSLAILGMANAWPEAYHNFFGANIPFDNAILDDNQQQLIAIQIMRVLAGMTAIFIWSLSLWFFCVAVCACILVARKMTFHLNWWAFVFPNVGLTIATINIGKLLESQGIQWVGSIMTILLIATYFFVASMHIKAVWTRQILWRGMDEDTYRMAGQSKKEQTDKGDVEKQD</sequence>
<gene>
    <name evidence="1" type="ORF">H2198_010248</name>
</gene>
<proteinExistence type="predicted"/>
<dbReference type="Proteomes" id="UP001172386">
    <property type="component" value="Unassembled WGS sequence"/>
</dbReference>
<evidence type="ECO:0000313" key="2">
    <source>
        <dbReference type="Proteomes" id="UP001172386"/>
    </source>
</evidence>
<protein>
    <submittedName>
        <fullName evidence="1">Uncharacterized protein</fullName>
    </submittedName>
</protein>
<comment type="caution">
    <text evidence="1">The sequence shown here is derived from an EMBL/GenBank/DDBJ whole genome shotgun (WGS) entry which is preliminary data.</text>
</comment>
<reference evidence="1" key="1">
    <citation type="submission" date="2022-10" db="EMBL/GenBank/DDBJ databases">
        <title>Culturing micro-colonial fungi from biological soil crusts in the Mojave desert and describing Neophaeococcomyces mojavensis, and introducing the new genera and species Taxawa tesnikishii.</title>
        <authorList>
            <person name="Kurbessoian T."/>
            <person name="Stajich J.E."/>
        </authorList>
    </citation>
    <scope>NUCLEOTIDE SEQUENCE</scope>
    <source>
        <strain evidence="1">JES_112</strain>
    </source>
</reference>
<accession>A0ACC2ZS61</accession>
<name>A0ACC2ZS61_9EURO</name>
<dbReference type="EMBL" id="JAPDRQ010000340">
    <property type="protein sequence ID" value="KAJ9650455.1"/>
    <property type="molecule type" value="Genomic_DNA"/>
</dbReference>
<organism evidence="1 2">
    <name type="scientific">Neophaeococcomyces mojaviensis</name>
    <dbReference type="NCBI Taxonomy" id="3383035"/>
    <lineage>
        <taxon>Eukaryota</taxon>
        <taxon>Fungi</taxon>
        <taxon>Dikarya</taxon>
        <taxon>Ascomycota</taxon>
        <taxon>Pezizomycotina</taxon>
        <taxon>Eurotiomycetes</taxon>
        <taxon>Chaetothyriomycetidae</taxon>
        <taxon>Chaetothyriales</taxon>
        <taxon>Chaetothyriales incertae sedis</taxon>
        <taxon>Neophaeococcomyces</taxon>
    </lineage>
</organism>
<keyword evidence="2" id="KW-1185">Reference proteome</keyword>
<evidence type="ECO:0000313" key="1">
    <source>
        <dbReference type="EMBL" id="KAJ9650455.1"/>
    </source>
</evidence>